<accession>A0A7T8K1Q4</accession>
<evidence type="ECO:0000313" key="1">
    <source>
        <dbReference type="EMBL" id="QQP42281.1"/>
    </source>
</evidence>
<dbReference type="EMBL" id="CP045900">
    <property type="protein sequence ID" value="QQP42281.1"/>
    <property type="molecule type" value="Genomic_DNA"/>
</dbReference>
<feature type="non-terminal residue" evidence="1">
    <location>
        <position position="1"/>
    </location>
</feature>
<name>A0A7T8K1Q4_CALRO</name>
<proteinExistence type="predicted"/>
<dbReference type="AlphaFoldDB" id="A0A7T8K1Q4"/>
<dbReference type="Proteomes" id="UP000595437">
    <property type="component" value="Chromosome 11"/>
</dbReference>
<keyword evidence="2" id="KW-1185">Reference proteome</keyword>
<gene>
    <name evidence="1" type="ORF">FKW44_016893</name>
</gene>
<protein>
    <submittedName>
        <fullName evidence="1">Uncharacterized protein</fullName>
    </submittedName>
</protein>
<evidence type="ECO:0000313" key="2">
    <source>
        <dbReference type="Proteomes" id="UP000595437"/>
    </source>
</evidence>
<sequence length="76" mass="8045">PPDLNSMDIFLGATLSAHTERLAQNTKTALINSIMKQARKLDKALVAKPARPSAPISNASSTQKADGLTSIVCLNK</sequence>
<reference evidence="2" key="1">
    <citation type="submission" date="2021-01" db="EMBL/GenBank/DDBJ databases">
        <title>Caligus Genome Assembly.</title>
        <authorList>
            <person name="Gallardo-Escarate C."/>
        </authorList>
    </citation>
    <scope>NUCLEOTIDE SEQUENCE [LARGE SCALE GENOMIC DNA]</scope>
</reference>
<organism evidence="1 2">
    <name type="scientific">Caligus rogercresseyi</name>
    <name type="common">Sea louse</name>
    <dbReference type="NCBI Taxonomy" id="217165"/>
    <lineage>
        <taxon>Eukaryota</taxon>
        <taxon>Metazoa</taxon>
        <taxon>Ecdysozoa</taxon>
        <taxon>Arthropoda</taxon>
        <taxon>Crustacea</taxon>
        <taxon>Multicrustacea</taxon>
        <taxon>Hexanauplia</taxon>
        <taxon>Copepoda</taxon>
        <taxon>Siphonostomatoida</taxon>
        <taxon>Caligidae</taxon>
        <taxon>Caligus</taxon>
    </lineage>
</organism>